<dbReference type="SUPFAM" id="SSF160574">
    <property type="entry name" value="BT0923-like"/>
    <property type="match status" value="1"/>
</dbReference>
<evidence type="ECO:0008006" key="4">
    <source>
        <dbReference type="Google" id="ProtNLM"/>
    </source>
</evidence>
<accession>A0ABU6A0H5</accession>
<evidence type="ECO:0000313" key="2">
    <source>
        <dbReference type="EMBL" id="MEB3347587.1"/>
    </source>
</evidence>
<feature type="chain" id="PRO_5047063487" description="PepSY domain-containing protein" evidence="1">
    <location>
        <begin position="23"/>
        <end position="109"/>
    </location>
</feature>
<comment type="caution">
    <text evidence="2">The sequence shown here is derived from an EMBL/GenBank/DDBJ whole genome shotgun (WGS) entry which is preliminary data.</text>
</comment>
<proteinExistence type="predicted"/>
<keyword evidence="1" id="KW-0732">Signal</keyword>
<evidence type="ECO:0000313" key="3">
    <source>
        <dbReference type="Proteomes" id="UP001327027"/>
    </source>
</evidence>
<dbReference type="RefSeq" id="WP_324181611.1">
    <property type="nucleotide sequence ID" value="NZ_BAABAW010000014.1"/>
</dbReference>
<keyword evidence="3" id="KW-1185">Reference proteome</keyword>
<sequence length="109" mass="12371">MKKLPMIVAIVVSIFSAQGAIAQDELAINNGSRYLDYDEQHEYTEINTVDLPLALQEAAARDFTKLRIAEAYISKDYTYKVFLRDHNDNTKIVFASANGEWIEPNDNKS</sequence>
<name>A0ABU6A0H5_9FLAO</name>
<feature type="signal peptide" evidence="1">
    <location>
        <begin position="1"/>
        <end position="22"/>
    </location>
</feature>
<evidence type="ECO:0000256" key="1">
    <source>
        <dbReference type="SAM" id="SignalP"/>
    </source>
</evidence>
<organism evidence="2 3">
    <name type="scientific">Aquimarina gracilis</name>
    <dbReference type="NCBI Taxonomy" id="874422"/>
    <lineage>
        <taxon>Bacteria</taxon>
        <taxon>Pseudomonadati</taxon>
        <taxon>Bacteroidota</taxon>
        <taxon>Flavobacteriia</taxon>
        <taxon>Flavobacteriales</taxon>
        <taxon>Flavobacteriaceae</taxon>
        <taxon>Aquimarina</taxon>
    </lineage>
</organism>
<dbReference type="EMBL" id="JAYKLX010000009">
    <property type="protein sequence ID" value="MEB3347587.1"/>
    <property type="molecule type" value="Genomic_DNA"/>
</dbReference>
<dbReference type="Proteomes" id="UP001327027">
    <property type="component" value="Unassembled WGS sequence"/>
</dbReference>
<gene>
    <name evidence="2" type="ORF">U6A24_19075</name>
</gene>
<protein>
    <recommendedName>
        <fullName evidence="4">PepSY domain-containing protein</fullName>
    </recommendedName>
</protein>
<reference evidence="2 3" key="1">
    <citation type="journal article" date="2013" name="Int. J. Syst. Evol. Microbiol.">
        <title>Aquimarina gracilis sp. nov., isolated from the gut microflora of a mussel, Mytilus coruscus, and emended description of Aquimarina spongiae.</title>
        <authorList>
            <person name="Park S.C."/>
            <person name="Choe H.N."/>
            <person name="Baik K.S."/>
            <person name="Seong C.N."/>
        </authorList>
    </citation>
    <scope>NUCLEOTIDE SEQUENCE [LARGE SCALE GENOMIC DNA]</scope>
    <source>
        <strain evidence="2 3">PSC32</strain>
    </source>
</reference>